<dbReference type="EMBL" id="JH657920">
    <property type="protein sequence ID" value="EXM33746.1"/>
    <property type="molecule type" value="Genomic_DNA"/>
</dbReference>
<accession>X0MK09</accession>
<reference evidence="2" key="1">
    <citation type="submission" date="2011-11" db="EMBL/GenBank/DDBJ databases">
        <title>The Genome Sequence of Fusarium oxysporum Cotton.</title>
        <authorList>
            <consortium name="The Broad Institute Genome Sequencing Platform"/>
            <person name="Ma L.-J."/>
            <person name="Gale L.R."/>
            <person name="Schwartz D.C."/>
            <person name="Zhou S."/>
            <person name="Corby-Kistler H."/>
            <person name="Young S.K."/>
            <person name="Zeng Q."/>
            <person name="Gargeya S."/>
            <person name="Fitzgerald M."/>
            <person name="Haas B."/>
            <person name="Abouelleil A."/>
            <person name="Alvarado L."/>
            <person name="Arachchi H.M."/>
            <person name="Berlin A."/>
            <person name="Brown A."/>
            <person name="Chapman S.B."/>
            <person name="Chen Z."/>
            <person name="Dunbar C."/>
            <person name="Freedman E."/>
            <person name="Gearin G."/>
            <person name="Goldberg J."/>
            <person name="Griggs A."/>
            <person name="Gujja S."/>
            <person name="Heiman D."/>
            <person name="Howarth C."/>
            <person name="Larson L."/>
            <person name="Lui A."/>
            <person name="MacDonald P.J.P."/>
            <person name="Montmayeur A."/>
            <person name="Murphy C."/>
            <person name="Neiman D."/>
            <person name="Pearson M."/>
            <person name="Priest M."/>
            <person name="Roberts A."/>
            <person name="Saif S."/>
            <person name="Shea T."/>
            <person name="Shenoy N."/>
            <person name="Sisk P."/>
            <person name="Stolte C."/>
            <person name="Sykes S."/>
            <person name="Wortman J."/>
            <person name="Nusbaum C."/>
            <person name="Birren B."/>
        </authorList>
    </citation>
    <scope>NUCLEOTIDE SEQUENCE [LARGE SCALE GENOMIC DNA]</scope>
    <source>
        <strain evidence="2">25433</strain>
    </source>
</reference>
<sequence length="475" mass="52886">MSSNVTTSESPSTTGPQVHNSQATHAQQVPTTHQNTQVAQAHQSQEGLQHPPAPLELIDHVDELVADIPNKQQNVQNLIADQADMQSVAGLPFNQHSPYQNIVQQSNVFPQQPSNPNFAQHTYGYPSQQAFQYPSHAGQQQYPQMGQRFPSQSAFHFNQQFGNPYLSQQNFQQSSQLQAHPHHYAAFQDPRDGAPTQHQSTQSMPLNLAGGGNALAMQHPQQLGNPAQQVAPAASTHPICHEVGFKNLLEDQDVVESRGADECVSEHSQLVIKEKMSLHDLIKLYEYVQRKGDVYLPADDTDKLFWSALFKNWNSKMPVSESHPLPARSKSDIHIQAGYYSTDASSNQLANGRRSSKARKGNAVPIYLSLDLDAEGINWLYKDNNVLTHYDTYEKNRVCGHNLQLIIEAARRRVQKWAIAGSGANVELGVKCRPPTNLLRLVLASEHFRNQHSKNCAVADLEALRPKSGYGDRKN</sequence>
<reference evidence="2" key="2">
    <citation type="submission" date="2012-05" db="EMBL/GenBank/DDBJ databases">
        <title>The Genome Annotation of Fusarium oxysporum Cotton.</title>
        <authorList>
            <consortium name="The Broad Institute Genomics Platform"/>
            <person name="Ma L.-J."/>
            <person name="Corby-Kistler H."/>
            <person name="Broz K."/>
            <person name="Gale L.R."/>
            <person name="Jonkers W."/>
            <person name="O'Donnell K."/>
            <person name="Ploetz R."/>
            <person name="Steinberg C."/>
            <person name="Schwartz D.C."/>
            <person name="VanEtten H."/>
            <person name="Zhou S."/>
            <person name="Young S.K."/>
            <person name="Zeng Q."/>
            <person name="Gargeya S."/>
            <person name="Fitzgerald M."/>
            <person name="Abouelleil A."/>
            <person name="Alvarado L."/>
            <person name="Chapman S.B."/>
            <person name="Gainer-Dewar J."/>
            <person name="Goldberg J."/>
            <person name="Griggs A."/>
            <person name="Gujja S."/>
            <person name="Hansen M."/>
            <person name="Howarth C."/>
            <person name="Imamovic A."/>
            <person name="Ireland A."/>
            <person name="Larimer J."/>
            <person name="McCowan C."/>
            <person name="Murphy C."/>
            <person name="Pearson M."/>
            <person name="Poon T.W."/>
            <person name="Priest M."/>
            <person name="Roberts A."/>
            <person name="Saif S."/>
            <person name="Shea T."/>
            <person name="Sykes S."/>
            <person name="Wortman J."/>
            <person name="Nusbaum C."/>
            <person name="Birren B."/>
        </authorList>
    </citation>
    <scope>NUCLEOTIDE SEQUENCE</scope>
    <source>
        <strain evidence="2">25433</strain>
    </source>
</reference>
<feature type="compositionally biased region" description="Polar residues" evidence="1">
    <location>
        <begin position="1"/>
        <end position="47"/>
    </location>
</feature>
<protein>
    <submittedName>
        <fullName evidence="2">Uncharacterized protein</fullName>
    </submittedName>
</protein>
<dbReference type="OrthoDB" id="5077589at2759"/>
<proteinExistence type="predicted"/>
<evidence type="ECO:0000256" key="1">
    <source>
        <dbReference type="SAM" id="MobiDB-lite"/>
    </source>
</evidence>
<dbReference type="AlphaFoldDB" id="X0MK09"/>
<dbReference type="Proteomes" id="UP000030701">
    <property type="component" value="Unassembled WGS sequence"/>
</dbReference>
<feature type="region of interest" description="Disordered" evidence="1">
    <location>
        <begin position="1"/>
        <end position="52"/>
    </location>
</feature>
<dbReference type="HOGENOM" id="CLU_583993_0_0_1"/>
<name>X0MK09_FUSOX</name>
<evidence type="ECO:0000313" key="2">
    <source>
        <dbReference type="EMBL" id="EXM33746.1"/>
    </source>
</evidence>
<gene>
    <name evidence="2" type="ORF">FOTG_02311</name>
</gene>
<organism evidence="2">
    <name type="scientific">Fusarium oxysporum f. sp. vasinfectum 25433</name>
    <dbReference type="NCBI Taxonomy" id="1089449"/>
    <lineage>
        <taxon>Eukaryota</taxon>
        <taxon>Fungi</taxon>
        <taxon>Dikarya</taxon>
        <taxon>Ascomycota</taxon>
        <taxon>Pezizomycotina</taxon>
        <taxon>Sordariomycetes</taxon>
        <taxon>Hypocreomycetidae</taxon>
        <taxon>Hypocreales</taxon>
        <taxon>Nectriaceae</taxon>
        <taxon>Fusarium</taxon>
        <taxon>Fusarium oxysporum species complex</taxon>
    </lineage>
</organism>